<feature type="transmembrane region" description="Helical" evidence="1">
    <location>
        <begin position="30"/>
        <end position="47"/>
    </location>
</feature>
<dbReference type="Pfam" id="PF12853">
    <property type="entry name" value="NADH_u_ox_C"/>
    <property type="match status" value="1"/>
</dbReference>
<dbReference type="PANTHER" id="PTHR34062:SF1">
    <property type="entry name" value="NADH-UBIQUINONE OXIDOREDUCTASE 21KDA SUBUNIT N-TERMINAL DOMAIN-CONTAINING PROTEIN"/>
    <property type="match status" value="1"/>
</dbReference>
<accession>A0A9W7XX89</accession>
<feature type="domain" description="NADH-ubiquinone oxidoreductase 21kDa subunit N-terminal" evidence="2">
    <location>
        <begin position="7"/>
        <end position="92"/>
    </location>
</feature>
<sequence>MQPVHQAPYPVIDTDPNFTRVVRYFRPTDYVVAAGLTALGPGFMYWMEKYQPSGNPGKPLMRAMKVAGGVGAMAGFLTAYMMVSARFWGLSENTREIKKYREEYARLKAQGKPMHGTSSMPLAMQRTAASYSTGAFFNFDVVPWFNFVSHPYHGQSKGVIPEEDK</sequence>
<dbReference type="AlphaFoldDB" id="A0A9W7XX89"/>
<protein>
    <recommendedName>
        <fullName evidence="6">NADH-ubiquinone oxidoreductase 21 kDa subunit</fullName>
    </recommendedName>
</protein>
<keyword evidence="1" id="KW-0472">Membrane</keyword>
<keyword evidence="1" id="KW-0812">Transmembrane</keyword>
<reference evidence="4" key="1">
    <citation type="submission" date="2022-07" db="EMBL/GenBank/DDBJ databases">
        <title>Phylogenomic reconstructions and comparative analyses of Kickxellomycotina fungi.</title>
        <authorList>
            <person name="Reynolds N.K."/>
            <person name="Stajich J.E."/>
            <person name="Barry K."/>
            <person name="Grigoriev I.V."/>
            <person name="Crous P."/>
            <person name="Smith M.E."/>
        </authorList>
    </citation>
    <scope>NUCLEOTIDE SEQUENCE</scope>
    <source>
        <strain evidence="4">NBRC 32514</strain>
    </source>
</reference>
<proteinExistence type="predicted"/>
<evidence type="ECO:0000313" key="4">
    <source>
        <dbReference type="EMBL" id="KAJ1720139.1"/>
    </source>
</evidence>
<keyword evidence="5" id="KW-1185">Reference proteome</keyword>
<dbReference type="InterPro" id="IPR024549">
    <property type="entry name" value="NADH-UbQ_OxRdtase_su21_C_fun"/>
</dbReference>
<dbReference type="InterPro" id="IPR019721">
    <property type="entry name" value="NADH-UbQ_OxRdtase_su21_N"/>
</dbReference>
<evidence type="ECO:0000256" key="1">
    <source>
        <dbReference type="SAM" id="Phobius"/>
    </source>
</evidence>
<evidence type="ECO:0000259" key="3">
    <source>
        <dbReference type="Pfam" id="PF12853"/>
    </source>
</evidence>
<dbReference type="EMBL" id="JANBOJ010000291">
    <property type="protein sequence ID" value="KAJ1720139.1"/>
    <property type="molecule type" value="Genomic_DNA"/>
</dbReference>
<name>A0A9W7XX89_9FUNG</name>
<keyword evidence="1" id="KW-1133">Transmembrane helix</keyword>
<evidence type="ECO:0000313" key="5">
    <source>
        <dbReference type="Proteomes" id="UP001149813"/>
    </source>
</evidence>
<organism evidence="4 5">
    <name type="scientific">Coemansia erecta</name>
    <dbReference type="NCBI Taxonomy" id="147472"/>
    <lineage>
        <taxon>Eukaryota</taxon>
        <taxon>Fungi</taxon>
        <taxon>Fungi incertae sedis</taxon>
        <taxon>Zoopagomycota</taxon>
        <taxon>Kickxellomycotina</taxon>
        <taxon>Kickxellomycetes</taxon>
        <taxon>Kickxellales</taxon>
        <taxon>Kickxellaceae</taxon>
        <taxon>Coemansia</taxon>
    </lineage>
</organism>
<evidence type="ECO:0008006" key="6">
    <source>
        <dbReference type="Google" id="ProtNLM"/>
    </source>
</evidence>
<feature type="transmembrane region" description="Helical" evidence="1">
    <location>
        <begin position="67"/>
        <end position="89"/>
    </location>
</feature>
<dbReference type="InterPro" id="IPR053229">
    <property type="entry name" value="NADH-Q_oxidrdct_subunit"/>
</dbReference>
<dbReference type="OrthoDB" id="196140at2759"/>
<feature type="domain" description="NADH-ubiquinone oxidoreductase 21kDa subunit C-terminal fungi" evidence="3">
    <location>
        <begin position="105"/>
        <end position="154"/>
    </location>
</feature>
<comment type="caution">
    <text evidence="4">The sequence shown here is derived from an EMBL/GenBank/DDBJ whole genome shotgun (WGS) entry which is preliminary data.</text>
</comment>
<dbReference type="Proteomes" id="UP001149813">
    <property type="component" value="Unassembled WGS sequence"/>
</dbReference>
<dbReference type="Pfam" id="PF10785">
    <property type="entry name" value="NADH-u_ox-rdase"/>
    <property type="match status" value="1"/>
</dbReference>
<dbReference type="PANTHER" id="PTHR34062">
    <property type="entry name" value="OXIDOREDUCTASE 21 KDA SUBUNIT, PUTATIVE (AFU_ORTHOLOGUE AFUA_4G04750)-RELATED"/>
    <property type="match status" value="1"/>
</dbReference>
<gene>
    <name evidence="4" type="ORF">LPJ53_005198</name>
</gene>
<evidence type="ECO:0000259" key="2">
    <source>
        <dbReference type="Pfam" id="PF10785"/>
    </source>
</evidence>